<dbReference type="Proteomes" id="UP000291072">
    <property type="component" value="Unassembled WGS sequence"/>
</dbReference>
<keyword evidence="1" id="KW-1133">Transmembrane helix</keyword>
<reference evidence="2 3" key="1">
    <citation type="submission" date="2018-02" db="EMBL/GenBank/DDBJ databases">
        <title>Mycoplasma marinum and Mycoplasma todarodis sp. nov., moderately halophilic and psychrotolerant mycoplasmas isolated from cephalopods.</title>
        <authorList>
            <person name="Viver T."/>
        </authorList>
    </citation>
    <scope>NUCLEOTIDE SEQUENCE [LARGE SCALE GENOMIC DNA]</scope>
    <source>
        <strain evidence="2 3">5H</strain>
    </source>
</reference>
<keyword evidence="3" id="KW-1185">Reference proteome</keyword>
<feature type="transmembrane region" description="Helical" evidence="1">
    <location>
        <begin position="57"/>
        <end position="82"/>
    </location>
</feature>
<evidence type="ECO:0000313" key="3">
    <source>
        <dbReference type="Proteomes" id="UP000291072"/>
    </source>
</evidence>
<evidence type="ECO:0000256" key="1">
    <source>
        <dbReference type="SAM" id="Phobius"/>
    </source>
</evidence>
<protein>
    <submittedName>
        <fullName evidence="2">Uncharacterized protein</fullName>
    </submittedName>
</protein>
<feature type="transmembrane region" description="Helical" evidence="1">
    <location>
        <begin position="138"/>
        <end position="159"/>
    </location>
</feature>
<sequence length="231" mass="25395">MATKKETKSSNSSAQRDQWWKWAIYAAIAWVIGITLFIFSGSIASIGGHTADVIARIIAITGGIICFIAWVVVIIFGIFTIVYSLTFSDATEKIVGIITGILCILIPVVGVIMAWILYYSKKGSKAGDKSSRDQWWKWAIRATIIWVIGLILMIVAGAINVRVASPIMGGLGAIMLFTAWIIVVVFGIFTIFYSITMKDNDKILGIICGILCIIFPIVGVIMAWILYYSKK</sequence>
<dbReference type="EMBL" id="PSZP01000010">
    <property type="protein sequence ID" value="TCG11253.1"/>
    <property type="molecule type" value="Genomic_DNA"/>
</dbReference>
<evidence type="ECO:0000313" key="2">
    <source>
        <dbReference type="EMBL" id="TCG11253.1"/>
    </source>
</evidence>
<feature type="transmembrane region" description="Helical" evidence="1">
    <location>
        <begin position="171"/>
        <end position="196"/>
    </location>
</feature>
<feature type="transmembrane region" description="Helical" evidence="1">
    <location>
        <begin position="22"/>
        <end position="45"/>
    </location>
</feature>
<accession>A0A4R0XKT6</accession>
<feature type="transmembrane region" description="Helical" evidence="1">
    <location>
        <begin position="94"/>
        <end position="118"/>
    </location>
</feature>
<organism evidence="2 3">
    <name type="scientific">Mycoplasma todarodis</name>
    <dbReference type="NCBI Taxonomy" id="1937191"/>
    <lineage>
        <taxon>Bacteria</taxon>
        <taxon>Bacillati</taxon>
        <taxon>Mycoplasmatota</taxon>
        <taxon>Mollicutes</taxon>
        <taxon>Mycoplasmataceae</taxon>
        <taxon>Mycoplasma</taxon>
    </lineage>
</organism>
<dbReference type="AlphaFoldDB" id="A0A4R0XKT6"/>
<proteinExistence type="predicted"/>
<keyword evidence="1" id="KW-0812">Transmembrane</keyword>
<dbReference type="OrthoDB" id="9949210at2"/>
<feature type="transmembrane region" description="Helical" evidence="1">
    <location>
        <begin position="203"/>
        <end position="227"/>
    </location>
</feature>
<comment type="caution">
    <text evidence="2">The sequence shown here is derived from an EMBL/GenBank/DDBJ whole genome shotgun (WGS) entry which is preliminary data.</text>
</comment>
<keyword evidence="1" id="KW-0472">Membrane</keyword>
<dbReference type="RefSeq" id="WP_131613381.1">
    <property type="nucleotide sequence ID" value="NZ_PSZP01000010.1"/>
</dbReference>
<name>A0A4R0XKT6_9MOLU</name>
<gene>
    <name evidence="2" type="ORF">C4B25_01950</name>
</gene>